<dbReference type="InterPro" id="IPR011012">
    <property type="entry name" value="Longin-like_dom_sf"/>
</dbReference>
<evidence type="ECO:0000256" key="2">
    <source>
        <dbReference type="ARBA" id="ARBA00022448"/>
    </source>
</evidence>
<dbReference type="RefSeq" id="XP_018125606.1">
    <property type="nucleotide sequence ID" value="XM_018279538.1"/>
</dbReference>
<dbReference type="GeneID" id="28843517"/>
<comment type="subunit">
    <text evidence="7">Part of the multisubunit transport protein particle (TRAPP) complex.</text>
</comment>
<dbReference type="CDD" id="cd14856">
    <property type="entry name" value="TRAPPC4_synbindin"/>
    <property type="match status" value="1"/>
</dbReference>
<gene>
    <name evidence="8" type="ORF">VE01_10131</name>
</gene>
<evidence type="ECO:0000256" key="7">
    <source>
        <dbReference type="RuleBase" id="RU366065"/>
    </source>
</evidence>
<dbReference type="SMART" id="SM01399">
    <property type="entry name" value="Sybindin"/>
    <property type="match status" value="1"/>
</dbReference>
<reference evidence="9" key="2">
    <citation type="journal article" date="2018" name="Nat. Commun.">
        <title>Extreme sensitivity to ultraviolet light in the fungal pathogen causing white-nose syndrome of bats.</title>
        <authorList>
            <person name="Palmer J.M."/>
            <person name="Drees K.P."/>
            <person name="Foster J.T."/>
            <person name="Lindner D.L."/>
        </authorList>
    </citation>
    <scope>NUCLEOTIDE SEQUENCE [LARGE SCALE GENOMIC DNA]</scope>
    <source>
        <strain evidence="9">UAMH 10579</strain>
    </source>
</reference>
<keyword evidence="4 7" id="KW-0931">ER-Golgi transport</keyword>
<sequence length="219" mass="24807">MGGVEGFVLSGWIERLCRGPELVIAIAGVESYVGSVSGPEESVKPLLCRTPHRTSDSRISWKCNAYERDRVVFALFIVNKAGSLIYQRDFAEGLSKLSTNEYIILAGTFHSVHALTTRLHPLQHNAPRGSLLDRPEPPSGIEVLETENFRLQCFETLTGTKFLIFTEPTQQNVDSILKKIYELYADYVMKNPFYQVDNPVRCEVFDRKLVGYVRPLNHK</sequence>
<comment type="subcellular location">
    <subcellularLocation>
        <location evidence="7">Endoplasmic reticulum</location>
    </subcellularLocation>
    <subcellularLocation>
        <location evidence="7">Golgi apparatus</location>
        <location evidence="7">cis-Golgi network</location>
    </subcellularLocation>
    <subcellularLocation>
        <location evidence="1">Golgi apparatus</location>
    </subcellularLocation>
</comment>
<evidence type="ECO:0000256" key="3">
    <source>
        <dbReference type="ARBA" id="ARBA00022824"/>
    </source>
</evidence>
<keyword evidence="3 7" id="KW-0256">Endoplasmic reticulum</keyword>
<evidence type="ECO:0000256" key="6">
    <source>
        <dbReference type="ARBA" id="ARBA00038179"/>
    </source>
</evidence>
<evidence type="ECO:0000313" key="8">
    <source>
        <dbReference type="EMBL" id="OBT91873.1"/>
    </source>
</evidence>
<dbReference type="OrthoDB" id="246406at2759"/>
<keyword evidence="5 7" id="KW-0333">Golgi apparatus</keyword>
<dbReference type="GO" id="GO:0005783">
    <property type="term" value="C:endoplasmic reticulum"/>
    <property type="evidence" value="ECO:0007669"/>
    <property type="project" value="UniProtKB-SubCell"/>
</dbReference>
<dbReference type="GO" id="GO:0030008">
    <property type="term" value="C:TRAPP complex"/>
    <property type="evidence" value="ECO:0007669"/>
    <property type="project" value="UniProtKB-UniRule"/>
</dbReference>
<organism evidence="8 9">
    <name type="scientific">Pseudogymnoascus verrucosus</name>
    <dbReference type="NCBI Taxonomy" id="342668"/>
    <lineage>
        <taxon>Eukaryota</taxon>
        <taxon>Fungi</taxon>
        <taxon>Dikarya</taxon>
        <taxon>Ascomycota</taxon>
        <taxon>Pezizomycotina</taxon>
        <taxon>Leotiomycetes</taxon>
        <taxon>Thelebolales</taxon>
        <taxon>Thelebolaceae</taxon>
        <taxon>Pseudogymnoascus</taxon>
    </lineage>
</organism>
<keyword evidence="9" id="KW-1185">Reference proteome</keyword>
<evidence type="ECO:0000256" key="4">
    <source>
        <dbReference type="ARBA" id="ARBA00022892"/>
    </source>
</evidence>
<evidence type="ECO:0000256" key="1">
    <source>
        <dbReference type="ARBA" id="ARBA00004555"/>
    </source>
</evidence>
<comment type="similarity">
    <text evidence="6">Belongs to the TRAPP small subunits family. TRAPPC4 subfamily.</text>
</comment>
<reference evidence="8 9" key="1">
    <citation type="submission" date="2016-03" db="EMBL/GenBank/DDBJ databases">
        <title>Comparative genomics of Pseudogymnoascus destructans, the fungus causing white-nose syndrome of bats.</title>
        <authorList>
            <person name="Palmer J.M."/>
            <person name="Drees K.P."/>
            <person name="Foster J.T."/>
            <person name="Lindner D.L."/>
        </authorList>
    </citation>
    <scope>NUCLEOTIDE SEQUENCE [LARGE SCALE GENOMIC DNA]</scope>
    <source>
        <strain evidence="8 9">UAMH 10579</strain>
    </source>
</reference>
<evidence type="ECO:0000313" key="9">
    <source>
        <dbReference type="Proteomes" id="UP000091956"/>
    </source>
</evidence>
<dbReference type="FunFam" id="3.30.450.70:FF:000007">
    <property type="entry name" value="Putative sybindin-like family protein"/>
    <property type="match status" value="1"/>
</dbReference>
<dbReference type="PANTHER" id="PTHR23249:SF15">
    <property type="entry name" value="TRAFFICKING PROTEIN PARTICLE COMPLEX SUBUNIT 4"/>
    <property type="match status" value="1"/>
</dbReference>
<dbReference type="GO" id="GO:0006888">
    <property type="term" value="P:endoplasmic reticulum to Golgi vesicle-mediated transport"/>
    <property type="evidence" value="ECO:0007669"/>
    <property type="project" value="UniProtKB-UniRule"/>
</dbReference>
<dbReference type="Gene3D" id="3.30.450.70">
    <property type="match status" value="1"/>
</dbReference>
<dbReference type="Proteomes" id="UP000091956">
    <property type="component" value="Unassembled WGS sequence"/>
</dbReference>
<dbReference type="GO" id="GO:0005794">
    <property type="term" value="C:Golgi apparatus"/>
    <property type="evidence" value="ECO:0007669"/>
    <property type="project" value="UniProtKB-SubCell"/>
</dbReference>
<dbReference type="Pfam" id="PF04099">
    <property type="entry name" value="Sybindin"/>
    <property type="match status" value="1"/>
</dbReference>
<dbReference type="PANTHER" id="PTHR23249">
    <property type="entry name" value="TRAFFICKING PROTEIN PARTICLE COMPLEX SUBUNIT"/>
    <property type="match status" value="1"/>
</dbReference>
<evidence type="ECO:0000256" key="5">
    <source>
        <dbReference type="ARBA" id="ARBA00023034"/>
    </source>
</evidence>
<dbReference type="STRING" id="342668.A0A1B8G7R9"/>
<dbReference type="InterPro" id="IPR007233">
    <property type="entry name" value="TRAPPC"/>
</dbReference>
<accession>A0A1B8G7R9</accession>
<keyword evidence="2 7" id="KW-0813">Transport</keyword>
<proteinExistence type="inferred from homology"/>
<dbReference type="EMBL" id="KV460278">
    <property type="protein sequence ID" value="OBT91873.1"/>
    <property type="molecule type" value="Genomic_DNA"/>
</dbReference>
<protein>
    <recommendedName>
        <fullName evidence="7">Trafficking protein particle complex subunit</fullName>
    </recommendedName>
</protein>
<dbReference type="SUPFAM" id="SSF64356">
    <property type="entry name" value="SNARE-like"/>
    <property type="match status" value="1"/>
</dbReference>
<name>A0A1B8G7R9_9PEZI</name>
<dbReference type="AlphaFoldDB" id="A0A1B8G7R9"/>